<reference evidence="3 4" key="1">
    <citation type="submission" date="2018-03" db="EMBL/GenBank/DDBJ databases">
        <title>Genomic Encyclopedia of Archaeal and Bacterial Type Strains, Phase II (KMG-II): from individual species to whole genera.</title>
        <authorList>
            <person name="Goeker M."/>
        </authorList>
    </citation>
    <scope>NUCLEOTIDE SEQUENCE [LARGE SCALE GENOMIC DNA]</scope>
    <source>
        <strain evidence="3 4">DSM 45601</strain>
    </source>
</reference>
<organism evidence="3 4">
    <name type="scientific">Allonocardiopsis opalescens</name>
    <dbReference type="NCBI Taxonomy" id="1144618"/>
    <lineage>
        <taxon>Bacteria</taxon>
        <taxon>Bacillati</taxon>
        <taxon>Actinomycetota</taxon>
        <taxon>Actinomycetes</taxon>
        <taxon>Streptosporangiales</taxon>
        <taxon>Allonocardiopsis</taxon>
    </lineage>
</organism>
<dbReference type="Pfam" id="PF01243">
    <property type="entry name" value="PNPOx_N"/>
    <property type="match status" value="1"/>
</dbReference>
<dbReference type="InterPro" id="IPR011576">
    <property type="entry name" value="Pyridox_Oxase_N"/>
</dbReference>
<sequence>MSVIPSEREDILHKLAFAHIATIGPNGEPQSSPVWFEWDGTFVKFSQTSTRQKFRNLERDPRIALSVHDPDNPYRYLEIRGRVERFDRDHGDAFINAMAKKYLGEDVYPWAQPGDERHVVVVRPEHTTQQ</sequence>
<dbReference type="GO" id="GO:0005829">
    <property type="term" value="C:cytosol"/>
    <property type="evidence" value="ECO:0007669"/>
    <property type="project" value="TreeGrafter"/>
</dbReference>
<feature type="domain" description="Pyridoxamine 5'-phosphate oxidase N-terminal" evidence="2">
    <location>
        <begin position="7"/>
        <end position="129"/>
    </location>
</feature>
<dbReference type="GO" id="GO:0070967">
    <property type="term" value="F:coenzyme F420 binding"/>
    <property type="evidence" value="ECO:0007669"/>
    <property type="project" value="TreeGrafter"/>
</dbReference>
<dbReference type="InterPro" id="IPR012349">
    <property type="entry name" value="Split_barrel_FMN-bd"/>
</dbReference>
<dbReference type="RefSeq" id="WP_106250745.1">
    <property type="nucleotide sequence ID" value="NZ_PVZC01000008.1"/>
</dbReference>
<dbReference type="PANTHER" id="PTHR35176">
    <property type="entry name" value="HEME OXYGENASE HI_0854-RELATED"/>
    <property type="match status" value="1"/>
</dbReference>
<dbReference type="AlphaFoldDB" id="A0A2T0PX45"/>
<accession>A0A2T0PX45</accession>
<dbReference type="OrthoDB" id="162914at2"/>
<dbReference type="SUPFAM" id="SSF50475">
    <property type="entry name" value="FMN-binding split barrel"/>
    <property type="match status" value="1"/>
</dbReference>
<protein>
    <recommendedName>
        <fullName evidence="2">Pyridoxamine 5'-phosphate oxidase N-terminal domain-containing protein</fullName>
    </recommendedName>
</protein>
<dbReference type="EMBL" id="PVZC01000008">
    <property type="protein sequence ID" value="PRX96102.1"/>
    <property type="molecule type" value="Genomic_DNA"/>
</dbReference>
<dbReference type="InterPro" id="IPR052019">
    <property type="entry name" value="F420H2_bilvrd_red/Heme_oxyg"/>
</dbReference>
<dbReference type="NCBIfam" id="TIGR03618">
    <property type="entry name" value="Rv1155_F420"/>
    <property type="match status" value="1"/>
</dbReference>
<comment type="caution">
    <text evidence="3">The sequence shown here is derived from an EMBL/GenBank/DDBJ whole genome shotgun (WGS) entry which is preliminary data.</text>
</comment>
<proteinExistence type="predicted"/>
<dbReference type="Gene3D" id="2.30.110.10">
    <property type="entry name" value="Electron Transport, Fmn-binding Protein, Chain A"/>
    <property type="match status" value="1"/>
</dbReference>
<dbReference type="InterPro" id="IPR019920">
    <property type="entry name" value="F420-binding_dom_put"/>
</dbReference>
<dbReference type="Proteomes" id="UP000237846">
    <property type="component" value="Unassembled WGS sequence"/>
</dbReference>
<evidence type="ECO:0000313" key="4">
    <source>
        <dbReference type="Proteomes" id="UP000237846"/>
    </source>
</evidence>
<evidence type="ECO:0000259" key="2">
    <source>
        <dbReference type="Pfam" id="PF01243"/>
    </source>
</evidence>
<dbReference type="PANTHER" id="PTHR35176:SF6">
    <property type="entry name" value="HEME OXYGENASE HI_0854-RELATED"/>
    <property type="match status" value="1"/>
</dbReference>
<name>A0A2T0PX45_9ACTN</name>
<keyword evidence="1" id="KW-0560">Oxidoreductase</keyword>
<evidence type="ECO:0000256" key="1">
    <source>
        <dbReference type="ARBA" id="ARBA00023002"/>
    </source>
</evidence>
<keyword evidence="4" id="KW-1185">Reference proteome</keyword>
<evidence type="ECO:0000313" key="3">
    <source>
        <dbReference type="EMBL" id="PRX96102.1"/>
    </source>
</evidence>
<dbReference type="GO" id="GO:0016627">
    <property type="term" value="F:oxidoreductase activity, acting on the CH-CH group of donors"/>
    <property type="evidence" value="ECO:0007669"/>
    <property type="project" value="TreeGrafter"/>
</dbReference>
<gene>
    <name evidence="3" type="ORF">CLV72_108108</name>
</gene>